<dbReference type="CDD" id="cd04301">
    <property type="entry name" value="NAT_SF"/>
    <property type="match status" value="1"/>
</dbReference>
<sequence>MHPSDLADGPAQATPTTPPGAPLNLPGAQLRALAPADLPGLLAVQRACYGEDFVESADVFTRRLASPANCSLVLVQAGQVCAYLAAYHSVRGKVTPLHGDFEATPHPDTLYLHDMAVLPALAGRGLARVLLQSLWQHANAQGLQHAALVSVQGSQGYWERHGFALCSPHGDAQRQHLASYGTAAVYMRKPLAVPAAGPQP</sequence>
<keyword evidence="1" id="KW-0808">Transferase</keyword>
<protein>
    <submittedName>
        <fullName evidence="5">Ribosomal protein S18 acetylase RimI-like enzyme</fullName>
    </submittedName>
</protein>
<reference evidence="5 6" key="1">
    <citation type="submission" date="2019-03" db="EMBL/GenBank/DDBJ databases">
        <title>Genomic Encyclopedia of Type Strains, Phase IV (KMG-IV): sequencing the most valuable type-strain genomes for metagenomic binning, comparative biology and taxonomic classification.</title>
        <authorList>
            <person name="Goeker M."/>
        </authorList>
    </citation>
    <scope>NUCLEOTIDE SEQUENCE [LARGE SCALE GENOMIC DNA]</scope>
    <source>
        <strain evidence="5 6">DSM 1837</strain>
    </source>
</reference>
<dbReference type="SUPFAM" id="SSF55729">
    <property type="entry name" value="Acyl-CoA N-acyltransferases (Nat)"/>
    <property type="match status" value="1"/>
</dbReference>
<dbReference type="InterPro" id="IPR016181">
    <property type="entry name" value="Acyl_CoA_acyltransferase"/>
</dbReference>
<evidence type="ECO:0000313" key="5">
    <source>
        <dbReference type="EMBL" id="TCP15454.1"/>
    </source>
</evidence>
<dbReference type="Proteomes" id="UP000295182">
    <property type="component" value="Unassembled WGS sequence"/>
</dbReference>
<feature type="region of interest" description="Disordered" evidence="3">
    <location>
        <begin position="1"/>
        <end position="23"/>
    </location>
</feature>
<accession>A0A4V2SJI3</accession>
<name>A0A4V2SJI3_9BURK</name>
<organism evidence="5 6">
    <name type="scientific">Simplicispira metamorpha</name>
    <dbReference type="NCBI Taxonomy" id="80881"/>
    <lineage>
        <taxon>Bacteria</taxon>
        <taxon>Pseudomonadati</taxon>
        <taxon>Pseudomonadota</taxon>
        <taxon>Betaproteobacteria</taxon>
        <taxon>Burkholderiales</taxon>
        <taxon>Comamonadaceae</taxon>
        <taxon>Simplicispira</taxon>
    </lineage>
</organism>
<evidence type="ECO:0000256" key="2">
    <source>
        <dbReference type="ARBA" id="ARBA00023315"/>
    </source>
</evidence>
<dbReference type="GO" id="GO:0016747">
    <property type="term" value="F:acyltransferase activity, transferring groups other than amino-acyl groups"/>
    <property type="evidence" value="ECO:0007669"/>
    <property type="project" value="InterPro"/>
</dbReference>
<dbReference type="AlphaFoldDB" id="A0A4V2SJI3"/>
<dbReference type="GO" id="GO:0005840">
    <property type="term" value="C:ribosome"/>
    <property type="evidence" value="ECO:0007669"/>
    <property type="project" value="UniProtKB-KW"/>
</dbReference>
<feature type="domain" description="N-acetyltransferase" evidence="4">
    <location>
        <begin position="28"/>
        <end position="192"/>
    </location>
</feature>
<keyword evidence="6" id="KW-1185">Reference proteome</keyword>
<dbReference type="Gene3D" id="3.40.630.30">
    <property type="match status" value="1"/>
</dbReference>
<evidence type="ECO:0000256" key="1">
    <source>
        <dbReference type="ARBA" id="ARBA00022679"/>
    </source>
</evidence>
<evidence type="ECO:0000313" key="6">
    <source>
        <dbReference type="Proteomes" id="UP000295182"/>
    </source>
</evidence>
<keyword evidence="5" id="KW-0687">Ribonucleoprotein</keyword>
<dbReference type="InterPro" id="IPR050832">
    <property type="entry name" value="Bact_Acetyltransf"/>
</dbReference>
<evidence type="ECO:0000256" key="3">
    <source>
        <dbReference type="SAM" id="MobiDB-lite"/>
    </source>
</evidence>
<dbReference type="RefSeq" id="WP_193552696.1">
    <property type="nucleotide sequence ID" value="NZ_QXNC01000021.1"/>
</dbReference>
<keyword evidence="2" id="KW-0012">Acyltransferase</keyword>
<dbReference type="Pfam" id="PF00583">
    <property type="entry name" value="Acetyltransf_1"/>
    <property type="match status" value="1"/>
</dbReference>
<dbReference type="PANTHER" id="PTHR43877">
    <property type="entry name" value="AMINOALKYLPHOSPHONATE N-ACETYLTRANSFERASE-RELATED-RELATED"/>
    <property type="match status" value="1"/>
</dbReference>
<dbReference type="PROSITE" id="PS51186">
    <property type="entry name" value="GNAT"/>
    <property type="match status" value="1"/>
</dbReference>
<proteinExistence type="predicted"/>
<keyword evidence="5" id="KW-0689">Ribosomal protein</keyword>
<comment type="caution">
    <text evidence="5">The sequence shown here is derived from an EMBL/GenBank/DDBJ whole genome shotgun (WGS) entry which is preliminary data.</text>
</comment>
<dbReference type="InterPro" id="IPR000182">
    <property type="entry name" value="GNAT_dom"/>
</dbReference>
<dbReference type="EMBL" id="SLXH01000024">
    <property type="protein sequence ID" value="TCP15454.1"/>
    <property type="molecule type" value="Genomic_DNA"/>
</dbReference>
<gene>
    <name evidence="5" type="ORF">EV674_12441</name>
</gene>
<evidence type="ECO:0000259" key="4">
    <source>
        <dbReference type="PROSITE" id="PS51186"/>
    </source>
</evidence>